<gene>
    <name evidence="9" type="ORF">PODANS_5_2090</name>
</gene>
<feature type="region of interest" description="N-terminal hotdog fold" evidence="6">
    <location>
        <begin position="951"/>
        <end position="1081"/>
    </location>
</feature>
<dbReference type="PROSITE" id="PS00606">
    <property type="entry name" value="KS3_1"/>
    <property type="match status" value="1"/>
</dbReference>
<dbReference type="InterPro" id="IPR018201">
    <property type="entry name" value="Ketoacyl_synth_AS"/>
</dbReference>
<name>B2AEM5_PODAN</name>
<organism evidence="9">
    <name type="scientific">Podospora anserina (strain S / ATCC MYA-4624 / DSM 980 / FGSC 10383)</name>
    <name type="common">Pleurage anserina</name>
    <dbReference type="NCBI Taxonomy" id="515849"/>
    <lineage>
        <taxon>Eukaryota</taxon>
        <taxon>Fungi</taxon>
        <taxon>Dikarya</taxon>
        <taxon>Ascomycota</taxon>
        <taxon>Pezizomycotina</taxon>
        <taxon>Sordariomycetes</taxon>
        <taxon>Sordariomycetidae</taxon>
        <taxon>Sordariales</taxon>
        <taxon>Podosporaceae</taxon>
        <taxon>Podospora</taxon>
        <taxon>Podospora anserina</taxon>
    </lineage>
</organism>
<reference evidence="11" key="3">
    <citation type="journal article" date="2014" name="Genetics">
        <title>Maintaining two mating types: Structure of the mating type locus and its role in heterokaryosis in Podospora anserina.</title>
        <authorList>
            <person name="Grognet P."/>
            <person name="Bidard F."/>
            <person name="Kuchly C."/>
            <person name="Tong L.C.H."/>
            <person name="Coppin E."/>
            <person name="Benkhali J.A."/>
            <person name="Couloux A."/>
            <person name="Wincker P."/>
            <person name="Debuchy R."/>
            <person name="Silar P."/>
        </authorList>
    </citation>
    <scope>GENOME REANNOTATION</scope>
    <source>
        <strain evidence="11">S / ATCC MYA-4624 / DSM 980 / FGSC 10383</strain>
    </source>
</reference>
<dbReference type="Gene3D" id="3.40.366.10">
    <property type="entry name" value="Malonyl-Coenzyme A Acyl Carrier Protein, domain 2"/>
    <property type="match status" value="1"/>
</dbReference>
<keyword evidence="5" id="KW-0511">Multifunctional enzyme</keyword>
<dbReference type="SMART" id="SM00826">
    <property type="entry name" value="PKS_DH"/>
    <property type="match status" value="1"/>
</dbReference>
<dbReference type="Gene3D" id="3.90.180.10">
    <property type="entry name" value="Medium-chain alcohol dehydrogenases, catalytic domain"/>
    <property type="match status" value="1"/>
</dbReference>
<dbReference type="Pfam" id="PF21089">
    <property type="entry name" value="PKS_DH_N"/>
    <property type="match status" value="1"/>
</dbReference>
<evidence type="ECO:0000259" key="7">
    <source>
        <dbReference type="PROSITE" id="PS52004"/>
    </source>
</evidence>
<dbReference type="CDD" id="cd05195">
    <property type="entry name" value="enoyl_red"/>
    <property type="match status" value="1"/>
</dbReference>
<sequence length="2412" mass="258259">MDNSQQEPIAIIGAACRLAGEVSSLGTLWDMISNRKTGHGKIPAERWNADVWHHPDPDRKGGIAVKHGYFLKQDVAHFDAPFFSTTAKEAAAMDPMKRLLLEVSYESIENAGIPVENLMNSRTGCYVGCMTNDYEMLSLHDIHDIGHNAASATSEAMTANRVSWFFGLKGPSLTLDTACSSSLYALHLACQSLRTKETDSALVAGVNLLLVPNTMHQLSAMHMLSPEGISHTFDDRANGYGRGEGIGSLIVKRLSDAIRDGDTIRAVIRGTGANADGKTPSITQPSSVAQADLIRDTYAAAGLPLTDTQYFECHGTGTPVGDPIELEALATTFGVARKEAGLGPLYIGSIKPSVGHTEGCSGLAGVFKAIACLENGMLVPTYGVETINPKLKLKEWNLALPQETAQWPTPGQRRISVNSFGFGGANAHAILDDAHHYLAERGLAGNHNTIVWERDGAYANGHHPVADTPRLFLLSSKDQAGIPRLADVYAKALDAAHSAKEDSHYLSNLSYTLASRRSHLDFRSFAVASTLSELTEKLSKGLPKIKRSARQDNNLVWVFTGQGAQWSAMGRELLGNPVFDKSVQASQVYLANLGCAWDAVEELTKTAGSKMQLSEYSQTLCTVLQVALVDLLRSWGIKPRATVGHSSGEIGAAYAAGYINRADAVKIAYIRGLSSATVTRQGAMLAAGLSREEANEYLTKVPAQSAVIACINSPSSVTLSGDLNAIHTLEKLISADGKFARTLKVKTAYHSPHMRAVAQGYLERIGHIDTTAEGANANKTVMYSSLTGKIVSPKELSAQYWVANLTSPVEFSAALSALLAHTVASTTGRGRPVPVRWGGILEIGPHSALQGPIGQIMAASNSEAIKETPYMSLLLRGKDARETSLSAAAQLWALGHTVELSAMVDSFDLPDTKLQHKALTDLPAYPWNHSRRFWHEAYITKSNRSPKFPRTDFLGVPVDMQNSMEPKWRNHLRITENPWIEDHKITGTVLYPGAGMLVMALEGALQVSDPTKNVHGFRYSNIRFERGLVVTAADEPAVETSLSLHPDANIPGKFGFTIYSTTGDSWTCHCHGTISLEYDANGSSEVEDAGTAVDPWTLYTARYKQLFSDSGAEEIDVDEFYDQLETIGMEYGPLFRNVTSLFAVPAQHAAHGEVIIPDTASVMPMSFEYPHVMHPATMDAIFHLLLAGFNDGRPIDEAAVPYSIDDMFVASEQPHGAGSKFLGYGQLTRKSGGGRELVGDLVISDERWSGPKMVINGFALRQVTSADDAGISGSQEDTLKKKCARVTWSQDTDFIKTSEQLVGVSTDASLLAQLSAWFDLLQRKKAIGEVLVVARGQCPGTSEIVGDVWRRVRSREGFQSVKAVSTSAFGVEQLRALVPNAEPVDLWDISGDAEPPASSKGYDLVLVIGTDSYPDFSTELQKLALLPQSHIVLIGEKNVEAFSLEGHQSSLHLQGNGDAAVVFAFAAEEATVPLEVCLLLPSPTSKQTSALASNLTTVLSASGINDINTITLSDLSTLDLTSKHVISLLESDKPFIYSWNENEFTSFKSLISSVDHLFWLTHGGVLQSWAGGVEFAAAQGLLRVLRNEYTLASLPHLDLSIGFDSTTLSSAELIAFVWRASLLEGAEMEYAEFEGKVHIPRAVADVGFDGDLQLADGTKQPILGPLKGGKPLKPIVVGAEKKIVWVEDEEASLPLGMTEVEVQVEFVGLSSGNTFSLTGTVDDDSITVLDRCVDAVGVVSRLGGGVNSLVVGQRVAVLKGHGCKTHVRQDVSLVAPVPDSIPSEKTAALPSAFITALYALSHVARLDKGQTVLIHSAASAPGQAAIQIAQYLGAVVFALVSSKGEKAILVEQHGLPVTRIFDAGLLNFIPAIGNETGGRGVDVVLANEADAAVSASLATLGDFGVFIDLRSSESTGSISPPSGKKNVSIVRVIMDSVAQAKPHIIKSLFQQTFDILSTNTIRPITPTTVFSASDASQALQTATTQAHGKVVLSLQGSPSVLIPPAPAPELQFDPSATYIIAGGLGALGLNIADMMIAQGAKHLIFLSRSGGTKNQSDLARLRSHGITAEAFPCDVTNSTSVSKVFSHLRSAKHKIAGVIQCAMVLEDGIFDNMTHTKWSRAFAPKSAGSRNLLAQLWPDEQPFFILLSSITGVIGNTAQANYASGNTFEDALALWARTHLRIAATSIDVGLVADSSHFTEAGEFGDLEGYLHRYQHGWNGLQTTLDELRVVLKSIMRGSTADGGNIPAQLVLGLGDSLIRDENGTGFAKDKKFELRVVKLDKSGGQAGGKTEKIGEVLSRASSVSEAAAAVEEYIKLQIAVAIGVEVGEVDAQKPLPEFGGTCPTSTCEMFNRDTDMGTVDSLKAVEIRNLCLREMQSDISVFELLSSTPVAELAVKIVTKSGLVKLDAEAV</sequence>
<evidence type="ECO:0000313" key="9">
    <source>
        <dbReference type="EMBL" id="CAP61891.1"/>
    </source>
</evidence>
<dbReference type="InterPro" id="IPR020807">
    <property type="entry name" value="PKS_DH"/>
</dbReference>
<dbReference type="InterPro" id="IPR049552">
    <property type="entry name" value="PKS_DH_N"/>
</dbReference>
<dbReference type="InterPro" id="IPR014030">
    <property type="entry name" value="Ketoacyl_synth_N"/>
</dbReference>
<dbReference type="GO" id="GO:0044550">
    <property type="term" value="P:secondary metabolite biosynthetic process"/>
    <property type="evidence" value="ECO:0007669"/>
    <property type="project" value="TreeGrafter"/>
</dbReference>
<dbReference type="eggNOG" id="KOG1202">
    <property type="taxonomic scope" value="Eukaryota"/>
</dbReference>
<feature type="domain" description="PKS/mFAS DH" evidence="8">
    <location>
        <begin position="951"/>
        <end position="1269"/>
    </location>
</feature>
<feature type="active site" description="Proton acceptor; for dehydratase activity" evidence="6">
    <location>
        <position position="983"/>
    </location>
</feature>
<dbReference type="InterPro" id="IPR042104">
    <property type="entry name" value="PKS_dehydratase_sf"/>
</dbReference>
<dbReference type="Pfam" id="PF16197">
    <property type="entry name" value="KAsynt_C_assoc"/>
    <property type="match status" value="1"/>
</dbReference>
<dbReference type="EMBL" id="CU633457">
    <property type="protein sequence ID" value="CAP61891.1"/>
    <property type="molecule type" value="Genomic_DNA"/>
</dbReference>
<dbReference type="GO" id="GO:0004312">
    <property type="term" value="F:fatty acid synthase activity"/>
    <property type="evidence" value="ECO:0007669"/>
    <property type="project" value="TreeGrafter"/>
</dbReference>
<dbReference type="InterPro" id="IPR001227">
    <property type="entry name" value="Ac_transferase_dom_sf"/>
</dbReference>
<dbReference type="InterPro" id="IPR014043">
    <property type="entry name" value="Acyl_transferase_dom"/>
</dbReference>
<dbReference type="SMART" id="SM00822">
    <property type="entry name" value="PKS_KR"/>
    <property type="match status" value="1"/>
</dbReference>
<dbReference type="GeneID" id="6188423"/>
<dbReference type="InterPro" id="IPR036291">
    <property type="entry name" value="NAD(P)-bd_dom_sf"/>
</dbReference>
<dbReference type="SMART" id="SM00827">
    <property type="entry name" value="PKS_AT"/>
    <property type="match status" value="1"/>
</dbReference>
<dbReference type="InterPro" id="IPR020841">
    <property type="entry name" value="PKS_Beta-ketoAc_synthase_dom"/>
</dbReference>
<dbReference type="HOGENOM" id="CLU_000022_31_0_1"/>
<dbReference type="Pfam" id="PF02801">
    <property type="entry name" value="Ketoacyl-synt_C"/>
    <property type="match status" value="1"/>
</dbReference>
<reference evidence="10" key="4">
    <citation type="submission" date="2015-04" db="EMBL/GenBank/DDBJ databases">
        <title>Maintaining two mating types: Structure of the mating type locus and its role in heterokaryosis in Podospora anserina.</title>
        <authorList>
            <person name="Grognet P."/>
            <person name="Bidard F."/>
            <person name="Kuchly C."/>
            <person name="Chan Ho Tong L."/>
            <person name="Coppin E."/>
            <person name="Ait Benkhali J."/>
            <person name="Couloux A."/>
            <person name="Wincker P."/>
            <person name="Debuchy R."/>
            <person name="Silar P."/>
        </authorList>
    </citation>
    <scope>NUCLEOTIDE SEQUENCE</scope>
</reference>
<evidence type="ECO:0000256" key="2">
    <source>
        <dbReference type="ARBA" id="ARBA00022553"/>
    </source>
</evidence>
<evidence type="ECO:0000256" key="6">
    <source>
        <dbReference type="PROSITE-ProRule" id="PRU01363"/>
    </source>
</evidence>
<dbReference type="Pfam" id="PF00698">
    <property type="entry name" value="Acyl_transf_1"/>
    <property type="match status" value="1"/>
</dbReference>
<dbReference type="Pfam" id="PF14765">
    <property type="entry name" value="PS-DH"/>
    <property type="match status" value="1"/>
</dbReference>
<dbReference type="InterPro" id="IPR049551">
    <property type="entry name" value="PKS_DH_C"/>
</dbReference>
<evidence type="ECO:0000259" key="8">
    <source>
        <dbReference type="PROSITE" id="PS52019"/>
    </source>
</evidence>
<dbReference type="InterPro" id="IPR013968">
    <property type="entry name" value="PKS_KR"/>
</dbReference>
<evidence type="ECO:0000256" key="5">
    <source>
        <dbReference type="ARBA" id="ARBA00023268"/>
    </source>
</evidence>
<dbReference type="GO" id="GO:0016491">
    <property type="term" value="F:oxidoreductase activity"/>
    <property type="evidence" value="ECO:0007669"/>
    <property type="project" value="UniProtKB-KW"/>
</dbReference>
<dbReference type="InterPro" id="IPR016036">
    <property type="entry name" value="Malonyl_transacylase_ACP-bd"/>
</dbReference>
<dbReference type="GO" id="GO:0004315">
    <property type="term" value="F:3-oxoacyl-[acyl-carrier-protein] synthase activity"/>
    <property type="evidence" value="ECO:0007669"/>
    <property type="project" value="InterPro"/>
</dbReference>
<dbReference type="InterPro" id="IPR050091">
    <property type="entry name" value="PKS_NRPS_Biosynth_Enz"/>
</dbReference>
<dbReference type="Gene3D" id="3.10.129.110">
    <property type="entry name" value="Polyketide synthase dehydratase"/>
    <property type="match status" value="1"/>
</dbReference>
<feature type="active site" description="Proton donor; for dehydratase activity" evidence="6">
    <location>
        <position position="1179"/>
    </location>
</feature>
<dbReference type="RefSeq" id="XP_001904114.1">
    <property type="nucleotide sequence ID" value="XM_001904079.1"/>
</dbReference>
<evidence type="ECO:0000313" key="11">
    <source>
        <dbReference type="Proteomes" id="UP000001197"/>
    </source>
</evidence>
<evidence type="ECO:0000313" key="10">
    <source>
        <dbReference type="EMBL" id="CDP28966.1"/>
    </source>
</evidence>
<dbReference type="PROSITE" id="PS52019">
    <property type="entry name" value="PKS_MFAS_DH"/>
    <property type="match status" value="1"/>
</dbReference>
<dbReference type="InterPro" id="IPR011032">
    <property type="entry name" value="GroES-like_sf"/>
</dbReference>
<evidence type="ECO:0000256" key="1">
    <source>
        <dbReference type="ARBA" id="ARBA00022450"/>
    </source>
</evidence>
<dbReference type="InterPro" id="IPR057326">
    <property type="entry name" value="KR_dom"/>
</dbReference>
<dbReference type="InterPro" id="IPR032821">
    <property type="entry name" value="PKS_assoc"/>
</dbReference>
<reference evidence="9" key="2">
    <citation type="submission" date="2008-07" db="EMBL/GenBank/DDBJ databases">
        <authorList>
            <person name="Genoscope - CEA"/>
        </authorList>
    </citation>
    <scope>NUCLEOTIDE SEQUENCE</scope>
    <source>
        <strain evidence="9">S mat+</strain>
    </source>
</reference>
<dbReference type="VEuPathDB" id="FungiDB:PODANS_5_2090"/>
<evidence type="ECO:0000256" key="4">
    <source>
        <dbReference type="ARBA" id="ARBA00023002"/>
    </source>
</evidence>
<dbReference type="PANTHER" id="PTHR43775:SF29">
    <property type="entry name" value="ASPERFURANONE POLYKETIDE SYNTHASE AFOG-RELATED"/>
    <property type="match status" value="1"/>
</dbReference>
<dbReference type="SUPFAM" id="SSF55048">
    <property type="entry name" value="Probable ACP-binding domain of malonyl-CoA ACP transacylase"/>
    <property type="match status" value="1"/>
</dbReference>
<dbReference type="InterPro" id="IPR049900">
    <property type="entry name" value="PKS_mFAS_DH"/>
</dbReference>
<dbReference type="InterPro" id="IPR016039">
    <property type="entry name" value="Thiolase-like"/>
</dbReference>
<dbReference type="PROSITE" id="PS52004">
    <property type="entry name" value="KS3_2"/>
    <property type="match status" value="1"/>
</dbReference>
<dbReference type="Gene3D" id="3.40.47.10">
    <property type="match status" value="1"/>
</dbReference>
<protein>
    <submittedName>
        <fullName evidence="9">Podospora anserina S mat+ genomic DNA chromosome 5, supercontig 1</fullName>
    </submittedName>
    <submittedName>
        <fullName evidence="10">Polyketide synthase</fullName>
    </submittedName>
</protein>
<dbReference type="GO" id="GO:0006633">
    <property type="term" value="P:fatty acid biosynthetic process"/>
    <property type="evidence" value="ECO:0007669"/>
    <property type="project" value="InterPro"/>
</dbReference>
<dbReference type="SUPFAM" id="SSF52151">
    <property type="entry name" value="FabD/lysophospholipase-like"/>
    <property type="match status" value="1"/>
</dbReference>
<dbReference type="InterPro" id="IPR014031">
    <property type="entry name" value="Ketoacyl_synth_C"/>
</dbReference>
<dbReference type="SUPFAM" id="SSF51735">
    <property type="entry name" value="NAD(P)-binding Rossmann-fold domains"/>
    <property type="match status" value="2"/>
</dbReference>
<feature type="region of interest" description="C-terminal hotdog fold" evidence="6">
    <location>
        <begin position="1112"/>
        <end position="1269"/>
    </location>
</feature>
<proteinExistence type="predicted"/>
<dbReference type="SUPFAM" id="SSF53901">
    <property type="entry name" value="Thiolase-like"/>
    <property type="match status" value="1"/>
</dbReference>
<dbReference type="PANTHER" id="PTHR43775">
    <property type="entry name" value="FATTY ACID SYNTHASE"/>
    <property type="match status" value="1"/>
</dbReference>
<dbReference type="InterPro" id="IPR016035">
    <property type="entry name" value="Acyl_Trfase/lysoPLipase"/>
</dbReference>
<keyword evidence="11" id="KW-1185">Reference proteome</keyword>
<dbReference type="Pfam" id="PF08659">
    <property type="entry name" value="KR"/>
    <property type="match status" value="1"/>
</dbReference>
<accession>B2AEM5</accession>
<feature type="domain" description="Ketosynthase family 3 (KS3)" evidence="7">
    <location>
        <begin position="6"/>
        <end position="433"/>
    </location>
</feature>
<keyword evidence="4" id="KW-0560">Oxidoreductase</keyword>
<dbReference type="EMBL" id="FO904940">
    <property type="protein sequence ID" value="CDP28966.1"/>
    <property type="molecule type" value="Genomic_DNA"/>
</dbReference>
<dbReference type="KEGG" id="pan:PODANSg1131"/>
<dbReference type="SUPFAM" id="SSF50129">
    <property type="entry name" value="GroES-like"/>
    <property type="match status" value="1"/>
</dbReference>
<dbReference type="OrthoDB" id="329835at2759"/>
<dbReference type="SMART" id="SM00829">
    <property type="entry name" value="PKS_ER"/>
    <property type="match status" value="1"/>
</dbReference>
<dbReference type="InterPro" id="IPR020843">
    <property type="entry name" value="ER"/>
</dbReference>
<dbReference type="CDD" id="cd00833">
    <property type="entry name" value="PKS"/>
    <property type="match status" value="1"/>
</dbReference>
<dbReference type="Gene3D" id="3.30.70.3290">
    <property type="match status" value="1"/>
</dbReference>
<dbReference type="SMART" id="SM00825">
    <property type="entry name" value="PKS_KS"/>
    <property type="match status" value="1"/>
</dbReference>
<reference evidence="9 11" key="1">
    <citation type="journal article" date="2008" name="Genome Biol.">
        <title>The genome sequence of the model ascomycete fungus Podospora anserina.</title>
        <authorList>
            <person name="Espagne E."/>
            <person name="Lespinet O."/>
            <person name="Malagnac F."/>
            <person name="Da Silva C."/>
            <person name="Jaillon O."/>
            <person name="Porcel B.M."/>
            <person name="Couloux A."/>
            <person name="Aury J.-M."/>
            <person name="Segurens B."/>
            <person name="Poulain J."/>
            <person name="Anthouard V."/>
            <person name="Grossetete S."/>
            <person name="Khalili H."/>
            <person name="Coppin E."/>
            <person name="Dequard-Chablat M."/>
            <person name="Picard M."/>
            <person name="Contamine V."/>
            <person name="Arnaise S."/>
            <person name="Bourdais A."/>
            <person name="Berteaux-Lecellier V."/>
            <person name="Gautheret D."/>
            <person name="de Vries R.P."/>
            <person name="Battaglia E."/>
            <person name="Coutinho P.M."/>
            <person name="Danchin E.G.J."/>
            <person name="Henrissat B."/>
            <person name="El Khoury R."/>
            <person name="Sainsard-Chanet A."/>
            <person name="Boivin A."/>
            <person name="Pinan-Lucarre B."/>
            <person name="Sellem C.H."/>
            <person name="Debuchy R."/>
            <person name="Wincker P."/>
            <person name="Weissenbach J."/>
            <person name="Silar P."/>
        </authorList>
    </citation>
    <scope>NUCLEOTIDE SEQUENCE [LARGE SCALE GENOMIC DNA]</scope>
    <source>
        <strain evidence="11">S / ATCC MYA-4624 / DSM 980 / FGSC 10383</strain>
        <strain evidence="9">S mat+</strain>
    </source>
</reference>
<keyword evidence="1" id="KW-0596">Phosphopantetheine</keyword>
<dbReference type="Gene3D" id="3.40.50.720">
    <property type="entry name" value="NAD(P)-binding Rossmann-like Domain"/>
    <property type="match status" value="2"/>
</dbReference>
<dbReference type="Pfam" id="PF00109">
    <property type="entry name" value="ketoacyl-synt"/>
    <property type="match status" value="1"/>
</dbReference>
<keyword evidence="2" id="KW-0597">Phosphoprotein</keyword>
<dbReference type="Proteomes" id="UP000001197">
    <property type="component" value="Chromosome 5"/>
</dbReference>
<keyword evidence="3" id="KW-0808">Transferase</keyword>
<evidence type="ECO:0000256" key="3">
    <source>
        <dbReference type="ARBA" id="ARBA00022679"/>
    </source>
</evidence>